<evidence type="ECO:0000313" key="1">
    <source>
        <dbReference type="EMBL" id="GJG60149.1"/>
    </source>
</evidence>
<comment type="caution">
    <text evidence="1">The sequence shown here is derived from an EMBL/GenBank/DDBJ whole genome shotgun (WGS) entry which is preliminary data.</text>
</comment>
<gene>
    <name evidence="1" type="ORF">PRLR5076_30000</name>
</gene>
<protein>
    <submittedName>
        <fullName evidence="1">Uncharacterized protein</fullName>
    </submittedName>
</protein>
<name>A0A9R1CCN0_9BACT</name>
<organism evidence="1 2">
    <name type="scientific">Prevotella lacticifex</name>
    <dbReference type="NCBI Taxonomy" id="2854755"/>
    <lineage>
        <taxon>Bacteria</taxon>
        <taxon>Pseudomonadati</taxon>
        <taxon>Bacteroidota</taxon>
        <taxon>Bacteroidia</taxon>
        <taxon>Bacteroidales</taxon>
        <taxon>Prevotellaceae</taxon>
        <taxon>Prevotella</taxon>
    </lineage>
</organism>
<sequence length="189" mass="22595">MRYSRGFGVQSPWAYRFIRYVVNEHYPYYEYTHLNKEVYGINKFARKLCRLYFRIANYCQPKLVVDYGSSTTAYRTYFRAGCHSCHVVQLSADEKGMDKLDDLLTQNAKVDVARISLKGDYRDVVDKLMDHVDRKSLLIIQRIKKNKSTVDYWRELVDDERTGVTFDLYYCGIIFFDNKKFKRNYIVNF</sequence>
<keyword evidence="2" id="KW-1185">Reference proteome</keyword>
<proteinExistence type="predicted"/>
<accession>A0A9R1CCN0</accession>
<reference evidence="1" key="1">
    <citation type="journal article" date="2022" name="Int. J. Syst. Evol. Microbiol.">
        <title>Prevotella lacticifex sp. nov., isolated from the rumen of cows.</title>
        <authorList>
            <person name="Shinkai T."/>
            <person name="Ikeyama N."/>
            <person name="Kumagai M."/>
            <person name="Ohmori H."/>
            <person name="Sakamoto M."/>
            <person name="Ohkuma M."/>
            <person name="Mitsumori M."/>
        </authorList>
    </citation>
    <scope>NUCLEOTIDE SEQUENCE</scope>
    <source>
        <strain evidence="1">R5076</strain>
    </source>
</reference>
<evidence type="ECO:0000313" key="2">
    <source>
        <dbReference type="Proteomes" id="UP000825483"/>
    </source>
</evidence>
<dbReference type="Proteomes" id="UP000825483">
    <property type="component" value="Unassembled WGS sequence"/>
</dbReference>
<dbReference type="EMBL" id="BPUB01000003">
    <property type="protein sequence ID" value="GJG60149.1"/>
    <property type="molecule type" value="Genomic_DNA"/>
</dbReference>
<dbReference type="AlphaFoldDB" id="A0A9R1CCN0"/>